<dbReference type="AlphaFoldDB" id="M0PFF9"/>
<gene>
    <name evidence="2" type="ORF">C461_04432</name>
</gene>
<evidence type="ECO:0000313" key="3">
    <source>
        <dbReference type="Proteomes" id="UP000011575"/>
    </source>
</evidence>
<dbReference type="OrthoDB" id="318592at2157"/>
<comment type="caution">
    <text evidence="2">The sequence shown here is derived from an EMBL/GenBank/DDBJ whole genome shotgun (WGS) entry which is preliminary data.</text>
</comment>
<evidence type="ECO:0000313" key="2">
    <source>
        <dbReference type="EMBL" id="EMA68847.1"/>
    </source>
</evidence>
<feature type="transmembrane region" description="Helical" evidence="1">
    <location>
        <begin position="49"/>
        <end position="69"/>
    </location>
</feature>
<protein>
    <submittedName>
        <fullName evidence="2">Uncharacterized protein</fullName>
    </submittedName>
</protein>
<dbReference type="STRING" id="1230454.C461_04432"/>
<accession>M0PFF9</accession>
<proteinExistence type="predicted"/>
<dbReference type="Proteomes" id="UP000011575">
    <property type="component" value="Unassembled WGS sequence"/>
</dbReference>
<organism evidence="2 3">
    <name type="scientific">Halorubrum aidingense JCM 13560</name>
    <dbReference type="NCBI Taxonomy" id="1230454"/>
    <lineage>
        <taxon>Archaea</taxon>
        <taxon>Methanobacteriati</taxon>
        <taxon>Methanobacteriota</taxon>
        <taxon>Stenosarchaea group</taxon>
        <taxon>Halobacteria</taxon>
        <taxon>Halobacteriales</taxon>
        <taxon>Haloferacaceae</taxon>
        <taxon>Halorubrum</taxon>
    </lineage>
</organism>
<dbReference type="PATRIC" id="fig|1230454.4.peg.908"/>
<evidence type="ECO:0000256" key="1">
    <source>
        <dbReference type="SAM" id="Phobius"/>
    </source>
</evidence>
<keyword evidence="3" id="KW-1185">Reference proteome</keyword>
<name>M0PFF9_9EURY</name>
<keyword evidence="1" id="KW-0812">Transmembrane</keyword>
<keyword evidence="1" id="KW-0472">Membrane</keyword>
<sequence>MEVIQVASEELWNAFAAIVDGVGCDVAHLRSEWRQRTAYGRVRLTPLLAVYPFIATFYIGTAGLMYGLFRGAEISVAAWQRLCDVRKRLEPEVYDGE</sequence>
<keyword evidence="1" id="KW-1133">Transmembrane helix</keyword>
<reference evidence="2 3" key="1">
    <citation type="journal article" date="2014" name="PLoS Genet.">
        <title>Phylogenetically driven sequencing of extremely halophilic archaea reveals strategies for static and dynamic osmo-response.</title>
        <authorList>
            <person name="Becker E.A."/>
            <person name="Seitzer P.M."/>
            <person name="Tritt A."/>
            <person name="Larsen D."/>
            <person name="Krusor M."/>
            <person name="Yao A.I."/>
            <person name="Wu D."/>
            <person name="Madern D."/>
            <person name="Eisen J.A."/>
            <person name="Darling A.E."/>
            <person name="Facciotti M.T."/>
        </authorList>
    </citation>
    <scope>NUCLEOTIDE SEQUENCE [LARGE SCALE GENOMIC DNA]</scope>
    <source>
        <strain evidence="2 3">JCM 13560</strain>
    </source>
</reference>
<dbReference type="EMBL" id="AOJI01000017">
    <property type="protein sequence ID" value="EMA68847.1"/>
    <property type="molecule type" value="Genomic_DNA"/>
</dbReference>